<feature type="transmembrane region" description="Helical" evidence="1">
    <location>
        <begin position="137"/>
        <end position="158"/>
    </location>
</feature>
<gene>
    <name evidence="2" type="ORF">HYPSUDRAFT_313187</name>
</gene>
<dbReference type="OrthoDB" id="2896404at2759"/>
<keyword evidence="1" id="KW-0812">Transmembrane</keyword>
<feature type="transmembrane region" description="Helical" evidence="1">
    <location>
        <begin position="60"/>
        <end position="83"/>
    </location>
</feature>
<proteinExistence type="predicted"/>
<evidence type="ECO:0000256" key="1">
    <source>
        <dbReference type="SAM" id="Phobius"/>
    </source>
</evidence>
<dbReference type="EMBL" id="KN817528">
    <property type="protein sequence ID" value="KJA26309.1"/>
    <property type="molecule type" value="Genomic_DNA"/>
</dbReference>
<organism evidence="2 3">
    <name type="scientific">Hypholoma sublateritium (strain FD-334 SS-4)</name>
    <dbReference type="NCBI Taxonomy" id="945553"/>
    <lineage>
        <taxon>Eukaryota</taxon>
        <taxon>Fungi</taxon>
        <taxon>Dikarya</taxon>
        <taxon>Basidiomycota</taxon>
        <taxon>Agaricomycotina</taxon>
        <taxon>Agaricomycetes</taxon>
        <taxon>Agaricomycetidae</taxon>
        <taxon>Agaricales</taxon>
        <taxon>Agaricineae</taxon>
        <taxon>Strophariaceae</taxon>
        <taxon>Hypholoma</taxon>
    </lineage>
</organism>
<accession>A0A0D2P5W9</accession>
<keyword evidence="1" id="KW-0472">Membrane</keyword>
<evidence type="ECO:0000313" key="3">
    <source>
        <dbReference type="Proteomes" id="UP000054270"/>
    </source>
</evidence>
<evidence type="ECO:0000313" key="2">
    <source>
        <dbReference type="EMBL" id="KJA26309.1"/>
    </source>
</evidence>
<dbReference type="Proteomes" id="UP000054270">
    <property type="component" value="Unassembled WGS sequence"/>
</dbReference>
<dbReference type="AlphaFoldDB" id="A0A0D2P5W9"/>
<feature type="transmembrane region" description="Helical" evidence="1">
    <location>
        <begin position="30"/>
        <end position="54"/>
    </location>
</feature>
<protein>
    <recommendedName>
        <fullName evidence="4">G-protein coupled receptors family 3 profile domain-containing protein</fullName>
    </recommendedName>
</protein>
<name>A0A0D2P5W9_HYPSF</name>
<sequence length="259" mass="28439">MFLPGGLSLVLPREPQPDDISGTTKNVHFIIIYDVLFGVGWALLSIIFLTAVLARKVQRTPMWIVSVAAWVIYSFANLMMVGLQDNKPPVYALCLLQAMLIYASPVFCALIVASFLLQTYCSMSQRQGLSRSMLSGGLTIIGMLAIYTFEGLILILVHRRSGKHTISRGMMLRMGIFSVWALVILVISFLQYIPSSVALDNAKVEIIQGTLPCIGAIAFGTKRDLFEVWMFWKRGRAAVPEHAGAEGQGETTGKVVLGP</sequence>
<keyword evidence="3" id="KW-1185">Reference proteome</keyword>
<feature type="transmembrane region" description="Helical" evidence="1">
    <location>
        <begin position="90"/>
        <end position="117"/>
    </location>
</feature>
<reference evidence="3" key="1">
    <citation type="submission" date="2014-04" db="EMBL/GenBank/DDBJ databases">
        <title>Evolutionary Origins and Diversification of the Mycorrhizal Mutualists.</title>
        <authorList>
            <consortium name="DOE Joint Genome Institute"/>
            <consortium name="Mycorrhizal Genomics Consortium"/>
            <person name="Kohler A."/>
            <person name="Kuo A."/>
            <person name="Nagy L.G."/>
            <person name="Floudas D."/>
            <person name="Copeland A."/>
            <person name="Barry K.W."/>
            <person name="Cichocki N."/>
            <person name="Veneault-Fourrey C."/>
            <person name="LaButti K."/>
            <person name="Lindquist E.A."/>
            <person name="Lipzen A."/>
            <person name="Lundell T."/>
            <person name="Morin E."/>
            <person name="Murat C."/>
            <person name="Riley R."/>
            <person name="Ohm R."/>
            <person name="Sun H."/>
            <person name="Tunlid A."/>
            <person name="Henrissat B."/>
            <person name="Grigoriev I.V."/>
            <person name="Hibbett D.S."/>
            <person name="Martin F."/>
        </authorList>
    </citation>
    <scope>NUCLEOTIDE SEQUENCE [LARGE SCALE GENOMIC DNA]</scope>
    <source>
        <strain evidence="3">FD-334 SS-4</strain>
    </source>
</reference>
<evidence type="ECO:0008006" key="4">
    <source>
        <dbReference type="Google" id="ProtNLM"/>
    </source>
</evidence>
<keyword evidence="1" id="KW-1133">Transmembrane helix</keyword>
<feature type="transmembrane region" description="Helical" evidence="1">
    <location>
        <begin position="170"/>
        <end position="193"/>
    </location>
</feature>